<gene>
    <name evidence="6" type="ORF">AVDCRST_MAG93-462</name>
</gene>
<organism evidence="6">
    <name type="scientific">uncultured Chloroflexia bacterium</name>
    <dbReference type="NCBI Taxonomy" id="1672391"/>
    <lineage>
        <taxon>Bacteria</taxon>
        <taxon>Bacillati</taxon>
        <taxon>Chloroflexota</taxon>
        <taxon>Chloroflexia</taxon>
        <taxon>environmental samples</taxon>
    </lineage>
</organism>
<accession>A0A6J4HEY6</accession>
<dbReference type="GO" id="GO:0005524">
    <property type="term" value="F:ATP binding"/>
    <property type="evidence" value="ECO:0007669"/>
    <property type="project" value="UniProtKB-KW"/>
</dbReference>
<evidence type="ECO:0000256" key="4">
    <source>
        <dbReference type="ARBA" id="ARBA00022840"/>
    </source>
</evidence>
<feature type="non-terminal residue" evidence="6">
    <location>
        <position position="103"/>
    </location>
</feature>
<dbReference type="InterPro" id="IPR024909">
    <property type="entry name" value="Cys-tRNA/MSH_ligase"/>
</dbReference>
<feature type="domain" description="tRNA synthetases class I catalytic" evidence="5">
    <location>
        <begin position="27"/>
        <end position="99"/>
    </location>
</feature>
<sequence>MTDSSQVVAAADVVVYNSLTRRKEPFASTESGRIGMYVCGVTVYDDAHIGHGMSSIIFDVIRRYFLHLGYDVRYAQNFTDVDDRIIKRAADEGIEPSVLTERL</sequence>
<name>A0A6J4HEY6_9CHLR</name>
<dbReference type="GO" id="GO:0004817">
    <property type="term" value="F:cysteine-tRNA ligase activity"/>
    <property type="evidence" value="ECO:0007669"/>
    <property type="project" value="UniProtKB-EC"/>
</dbReference>
<protein>
    <submittedName>
        <fullName evidence="6">Cysteinyl-tRNA synthetase</fullName>
        <ecNumber evidence="6">6.1.1.16</ecNumber>
    </submittedName>
</protein>
<dbReference type="PRINTS" id="PR00983">
    <property type="entry name" value="TRNASYNTHCYS"/>
</dbReference>
<evidence type="ECO:0000256" key="2">
    <source>
        <dbReference type="ARBA" id="ARBA00022598"/>
    </source>
</evidence>
<dbReference type="InterPro" id="IPR014729">
    <property type="entry name" value="Rossmann-like_a/b/a_fold"/>
</dbReference>
<dbReference type="GO" id="GO:0006423">
    <property type="term" value="P:cysteinyl-tRNA aminoacylation"/>
    <property type="evidence" value="ECO:0007669"/>
    <property type="project" value="TreeGrafter"/>
</dbReference>
<dbReference type="PANTHER" id="PTHR10890">
    <property type="entry name" value="CYSTEINYL-TRNA SYNTHETASE"/>
    <property type="match status" value="1"/>
</dbReference>
<evidence type="ECO:0000313" key="6">
    <source>
        <dbReference type="EMBL" id="CAA9221420.1"/>
    </source>
</evidence>
<dbReference type="Pfam" id="PF01406">
    <property type="entry name" value="tRNA-synt_1e"/>
    <property type="match status" value="1"/>
</dbReference>
<dbReference type="EC" id="6.1.1.16" evidence="6"/>
<keyword evidence="4" id="KW-0067">ATP-binding</keyword>
<dbReference type="Gene3D" id="3.40.50.620">
    <property type="entry name" value="HUPs"/>
    <property type="match status" value="1"/>
</dbReference>
<dbReference type="PANTHER" id="PTHR10890:SF3">
    <property type="entry name" value="CYSTEINE--TRNA LIGASE, CYTOPLASMIC"/>
    <property type="match status" value="1"/>
</dbReference>
<dbReference type="SUPFAM" id="SSF52374">
    <property type="entry name" value="Nucleotidylyl transferase"/>
    <property type="match status" value="1"/>
</dbReference>
<comment type="subunit">
    <text evidence="1">Monomer.</text>
</comment>
<keyword evidence="6" id="KW-0030">Aminoacyl-tRNA synthetase</keyword>
<reference evidence="6" key="1">
    <citation type="submission" date="2020-02" db="EMBL/GenBank/DDBJ databases">
        <authorList>
            <person name="Meier V. D."/>
        </authorList>
    </citation>
    <scope>NUCLEOTIDE SEQUENCE</scope>
    <source>
        <strain evidence="6">AVDCRST_MAG93</strain>
    </source>
</reference>
<evidence type="ECO:0000256" key="3">
    <source>
        <dbReference type="ARBA" id="ARBA00022741"/>
    </source>
</evidence>
<dbReference type="InterPro" id="IPR032678">
    <property type="entry name" value="tRNA-synt_1_cat_dom"/>
</dbReference>
<proteinExistence type="predicted"/>
<keyword evidence="2 6" id="KW-0436">Ligase</keyword>
<dbReference type="AlphaFoldDB" id="A0A6J4HEY6"/>
<dbReference type="EMBL" id="CADCTR010000153">
    <property type="protein sequence ID" value="CAA9221420.1"/>
    <property type="molecule type" value="Genomic_DNA"/>
</dbReference>
<evidence type="ECO:0000256" key="1">
    <source>
        <dbReference type="ARBA" id="ARBA00011245"/>
    </source>
</evidence>
<keyword evidence="3" id="KW-0547">Nucleotide-binding</keyword>
<evidence type="ECO:0000259" key="5">
    <source>
        <dbReference type="Pfam" id="PF01406"/>
    </source>
</evidence>
<dbReference type="GO" id="GO:0005829">
    <property type="term" value="C:cytosol"/>
    <property type="evidence" value="ECO:0007669"/>
    <property type="project" value="TreeGrafter"/>
</dbReference>